<protein>
    <submittedName>
        <fullName evidence="3">Glycosyltransferase involved in cell wall bisynthesis</fullName>
    </submittedName>
</protein>
<dbReference type="InterPro" id="IPR029044">
    <property type="entry name" value="Nucleotide-diphossugar_trans"/>
</dbReference>
<dbReference type="GO" id="GO:0016740">
    <property type="term" value="F:transferase activity"/>
    <property type="evidence" value="ECO:0007669"/>
    <property type="project" value="UniProtKB-KW"/>
</dbReference>
<proteinExistence type="inferred from homology"/>
<dbReference type="AlphaFoldDB" id="A0A1H0IR19"/>
<feature type="domain" description="Glycosyltransferase 2-like" evidence="2">
    <location>
        <begin position="6"/>
        <end position="92"/>
    </location>
</feature>
<dbReference type="EMBL" id="FNII01000021">
    <property type="protein sequence ID" value="SDO33491.1"/>
    <property type="molecule type" value="Genomic_DNA"/>
</dbReference>
<dbReference type="Proteomes" id="UP000199677">
    <property type="component" value="Unassembled WGS sequence"/>
</dbReference>
<dbReference type="InterPro" id="IPR001173">
    <property type="entry name" value="Glyco_trans_2-like"/>
</dbReference>
<dbReference type="Pfam" id="PF00535">
    <property type="entry name" value="Glycos_transf_2"/>
    <property type="match status" value="1"/>
</dbReference>
<dbReference type="Gene3D" id="3.90.550.10">
    <property type="entry name" value="Spore Coat Polysaccharide Biosynthesis Protein SpsA, Chain A"/>
    <property type="match status" value="1"/>
</dbReference>
<dbReference type="RefSeq" id="WP_089708067.1">
    <property type="nucleotide sequence ID" value="NZ_FNII01000021.1"/>
</dbReference>
<evidence type="ECO:0000256" key="1">
    <source>
        <dbReference type="ARBA" id="ARBA00038494"/>
    </source>
</evidence>
<sequence>MITANIITLNEEKHIAECIESVAKVCSEIIVVDSGSVDSTVSIAKSLGANVIYQPYLGDGFQKNIAMDHASNEWILSLDADERLSEEMVEVIKKIDFSQSPFDGYAFRRKNMIGSRWIKECGWYPDFCVRLYHHKRAKFSEVKQHSSVKCESVCMLKADIIHYSFENIGQLFCKPGRDFSGRAAKVMYLNEKKVNAYSPFIHGFSAFLKKYLLQKGFLAGLDGLTVSISAGLSGYLKYARLLELKKDLSVSEKEDFNKIW</sequence>
<gene>
    <name evidence="3" type="ORF">SAMN04487951_12132</name>
</gene>
<reference evidence="4" key="1">
    <citation type="submission" date="2016-10" db="EMBL/GenBank/DDBJ databases">
        <authorList>
            <person name="Varghese N."/>
            <person name="Submissions S."/>
        </authorList>
    </citation>
    <scope>NUCLEOTIDE SEQUENCE [LARGE SCALE GENOMIC DNA]</scope>
    <source>
        <strain evidence="4">CGMCC 1.6494</strain>
    </source>
</reference>
<dbReference type="CDD" id="cd02511">
    <property type="entry name" value="Beta4Glucosyltransferase"/>
    <property type="match status" value="1"/>
</dbReference>
<dbReference type="PANTHER" id="PTHR43630:SF2">
    <property type="entry name" value="GLYCOSYLTRANSFERASE"/>
    <property type="match status" value="1"/>
</dbReference>
<name>A0A1H0IR19_9GAMM</name>
<keyword evidence="3" id="KW-0808">Transferase</keyword>
<comment type="similarity">
    <text evidence="1">Belongs to the glycosyltransferase 2 family. WaaE/KdtX subfamily.</text>
</comment>
<evidence type="ECO:0000259" key="2">
    <source>
        <dbReference type="Pfam" id="PF00535"/>
    </source>
</evidence>
<evidence type="ECO:0000313" key="4">
    <source>
        <dbReference type="Proteomes" id="UP000199677"/>
    </source>
</evidence>
<evidence type="ECO:0000313" key="3">
    <source>
        <dbReference type="EMBL" id="SDO33491.1"/>
    </source>
</evidence>
<organism evidence="3 4">
    <name type="scientific">Vreelandella arcis</name>
    <dbReference type="NCBI Taxonomy" id="416873"/>
    <lineage>
        <taxon>Bacteria</taxon>
        <taxon>Pseudomonadati</taxon>
        <taxon>Pseudomonadota</taxon>
        <taxon>Gammaproteobacteria</taxon>
        <taxon>Oceanospirillales</taxon>
        <taxon>Halomonadaceae</taxon>
        <taxon>Vreelandella</taxon>
    </lineage>
</organism>
<dbReference type="SUPFAM" id="SSF53448">
    <property type="entry name" value="Nucleotide-diphospho-sugar transferases"/>
    <property type="match status" value="1"/>
</dbReference>
<dbReference type="PANTHER" id="PTHR43630">
    <property type="entry name" value="POLY-BETA-1,6-N-ACETYL-D-GLUCOSAMINE SYNTHASE"/>
    <property type="match status" value="1"/>
</dbReference>
<keyword evidence="4" id="KW-1185">Reference proteome</keyword>
<dbReference type="STRING" id="416873.SAMN04487951_12132"/>
<dbReference type="OrthoDB" id="9815923at2"/>
<accession>A0A1H0IR19</accession>